<feature type="transmembrane region" description="Helical" evidence="7">
    <location>
        <begin position="495"/>
        <end position="513"/>
    </location>
</feature>
<reference evidence="10" key="1">
    <citation type="submission" date="2023-03" db="UniProtKB">
        <authorList>
            <consortium name="EnsemblPlants"/>
        </authorList>
    </citation>
    <scope>IDENTIFICATION</scope>
</reference>
<dbReference type="InterPro" id="IPR027417">
    <property type="entry name" value="P-loop_NTPase"/>
</dbReference>
<evidence type="ECO:0000256" key="1">
    <source>
        <dbReference type="ARBA" id="ARBA00004141"/>
    </source>
</evidence>
<keyword evidence="6 7" id="KW-0472">Membrane</keyword>
<dbReference type="Pfam" id="PF01061">
    <property type="entry name" value="ABC2_membrane"/>
    <property type="match status" value="2"/>
</dbReference>
<proteinExistence type="predicted"/>
<keyword evidence="3" id="KW-0547">Nucleotide-binding</keyword>
<dbReference type="AlphaFoldDB" id="A0A9I9EEV0"/>
<evidence type="ECO:0000259" key="9">
    <source>
        <dbReference type="SMART" id="SM00382"/>
    </source>
</evidence>
<evidence type="ECO:0000256" key="2">
    <source>
        <dbReference type="ARBA" id="ARBA00022692"/>
    </source>
</evidence>
<evidence type="ECO:0000256" key="5">
    <source>
        <dbReference type="ARBA" id="ARBA00022989"/>
    </source>
</evidence>
<dbReference type="SMART" id="SM00382">
    <property type="entry name" value="AAA"/>
    <property type="match status" value="1"/>
</dbReference>
<dbReference type="InterPro" id="IPR003593">
    <property type="entry name" value="AAA+_ATPase"/>
</dbReference>
<evidence type="ECO:0000256" key="3">
    <source>
        <dbReference type="ARBA" id="ARBA00022741"/>
    </source>
</evidence>
<keyword evidence="5 7" id="KW-1133">Transmembrane helix</keyword>
<comment type="subcellular location">
    <subcellularLocation>
        <location evidence="1">Membrane</location>
        <topology evidence="1">Multi-pass membrane protein</topology>
    </subcellularLocation>
</comment>
<dbReference type="Gramene" id="MELO3C032560.2.1">
    <property type="protein sequence ID" value="MELO3C032560.2.1"/>
    <property type="gene ID" value="MELO3C032560.2"/>
</dbReference>
<dbReference type="PANTHER" id="PTHR48040">
    <property type="entry name" value="PLEIOTROPIC DRUG RESISTANCE PROTEIN 1-LIKE ISOFORM X1"/>
    <property type="match status" value="1"/>
</dbReference>
<sequence>MISRLPVLSIHVIALFISSNDIGAISYDNIHNKGYGSCQYIWFSCLIDHILFGGFIQPKAMIKPRWSWGYWVSPLTTYGQRAISVNEFTATRWMEIHTYTSTSLFGNNETVRYNILHSVSLAATIALRKTQTIIPLEDANLAEVNGSEDSITPSPSVATRKKEKGMILPFKPLAMTFHDEMKENGLSIGEKKLQLLSNVSGVFRPGVLTALVGASGAGKTTLMDVLARRKTDGYIEGDIRISGHPKDQNSFARISEYDKQNDIHSPQEFVEEVMSLVELDTLKHALVGVPGSRVELVENPSIIFMDEPTSGLDARIVVIVMRAAQNTVDTGRTIVCTIHQPSIDIFEAFDEGISGVTQIPKSYNPATWMLEVTTPAFEQRIRKDFADIYKNLKQYKDIEASIKHYSVPAEGEEPLKFESTYFQSKLSQFMSCLCKQRTVYWRSPRYNAMKLIFTLIGALIFGSIFWNIGVNNASLVQLIVFIERTVFYRERAAGMYSPIVYALTQGSFYFISFSRSLTFTYFSCYGMMAVGLTSTQHMAAIVSSAFYSLWNLFNDFLIPKTSISGWWIWFYYVFPVSWTLKEIISSQLGDAETMIEGPVKQYLEVSLGYGDGMIGVSMASPFAFIFLFFSIYATSLKLINFQNR</sequence>
<keyword evidence="2 7" id="KW-0812">Transmembrane</keyword>
<keyword evidence="4" id="KW-0067">ATP-binding</keyword>
<dbReference type="GO" id="GO:0140359">
    <property type="term" value="F:ABC-type transporter activity"/>
    <property type="evidence" value="ECO:0007669"/>
    <property type="project" value="InterPro"/>
</dbReference>
<dbReference type="Pfam" id="PF00005">
    <property type="entry name" value="ABC_tran"/>
    <property type="match status" value="1"/>
</dbReference>
<evidence type="ECO:0000256" key="6">
    <source>
        <dbReference type="ARBA" id="ARBA00023136"/>
    </source>
</evidence>
<name>A0A9I9EEV0_CUCME</name>
<dbReference type="PANTHER" id="PTHR48040:SF13">
    <property type="entry name" value="ABC TRANSPORTER G FAMILY MEMBER 31"/>
    <property type="match status" value="1"/>
</dbReference>
<feature type="domain" description="AAA+ ATPase" evidence="9">
    <location>
        <begin position="205"/>
        <end position="364"/>
    </location>
</feature>
<keyword evidence="8" id="KW-0732">Signal</keyword>
<evidence type="ECO:0000256" key="4">
    <source>
        <dbReference type="ARBA" id="ARBA00022840"/>
    </source>
</evidence>
<dbReference type="GO" id="GO:0016887">
    <property type="term" value="F:ATP hydrolysis activity"/>
    <property type="evidence" value="ECO:0007669"/>
    <property type="project" value="InterPro"/>
</dbReference>
<dbReference type="GO" id="GO:0005524">
    <property type="term" value="F:ATP binding"/>
    <property type="evidence" value="ECO:0007669"/>
    <property type="project" value="UniProtKB-KW"/>
</dbReference>
<evidence type="ECO:0000256" key="7">
    <source>
        <dbReference type="SAM" id="Phobius"/>
    </source>
</evidence>
<protein>
    <recommendedName>
        <fullName evidence="9">AAA+ ATPase domain-containing protein</fullName>
    </recommendedName>
</protein>
<feature type="transmembrane region" description="Helical" evidence="7">
    <location>
        <begin position="451"/>
        <end position="468"/>
    </location>
</feature>
<dbReference type="SUPFAM" id="SSF52540">
    <property type="entry name" value="P-loop containing nucleoside triphosphate hydrolases"/>
    <property type="match status" value="1"/>
</dbReference>
<dbReference type="InterPro" id="IPR013525">
    <property type="entry name" value="ABC2_TM"/>
</dbReference>
<dbReference type="GO" id="GO:0016020">
    <property type="term" value="C:membrane"/>
    <property type="evidence" value="ECO:0007669"/>
    <property type="project" value="UniProtKB-SubCell"/>
</dbReference>
<feature type="transmembrane region" description="Helical" evidence="7">
    <location>
        <begin position="525"/>
        <end position="550"/>
    </location>
</feature>
<dbReference type="EnsemblPlants" id="MELO3C032560.2.1">
    <property type="protein sequence ID" value="MELO3C032560.2.1"/>
    <property type="gene ID" value="MELO3C032560.2"/>
</dbReference>
<feature type="signal peptide" evidence="8">
    <location>
        <begin position="1"/>
        <end position="24"/>
    </location>
</feature>
<evidence type="ECO:0000256" key="8">
    <source>
        <dbReference type="SAM" id="SignalP"/>
    </source>
</evidence>
<feature type="chain" id="PRO_5039922913" description="AAA+ ATPase domain-containing protein" evidence="8">
    <location>
        <begin position="25"/>
        <end position="644"/>
    </location>
</feature>
<evidence type="ECO:0000313" key="10">
    <source>
        <dbReference type="EnsemblPlants" id="MELO3C032560.2.1"/>
    </source>
</evidence>
<feature type="transmembrane region" description="Helical" evidence="7">
    <location>
        <begin position="612"/>
        <end position="634"/>
    </location>
</feature>
<accession>A0A9I9EEV0</accession>
<dbReference type="InterPro" id="IPR003439">
    <property type="entry name" value="ABC_transporter-like_ATP-bd"/>
</dbReference>
<dbReference type="Gene3D" id="3.40.50.300">
    <property type="entry name" value="P-loop containing nucleotide triphosphate hydrolases"/>
    <property type="match status" value="2"/>
</dbReference>
<organism evidence="10">
    <name type="scientific">Cucumis melo</name>
    <name type="common">Muskmelon</name>
    <dbReference type="NCBI Taxonomy" id="3656"/>
    <lineage>
        <taxon>Eukaryota</taxon>
        <taxon>Viridiplantae</taxon>
        <taxon>Streptophyta</taxon>
        <taxon>Embryophyta</taxon>
        <taxon>Tracheophyta</taxon>
        <taxon>Spermatophyta</taxon>
        <taxon>Magnoliopsida</taxon>
        <taxon>eudicotyledons</taxon>
        <taxon>Gunneridae</taxon>
        <taxon>Pentapetalae</taxon>
        <taxon>rosids</taxon>
        <taxon>fabids</taxon>
        <taxon>Cucurbitales</taxon>
        <taxon>Cucurbitaceae</taxon>
        <taxon>Benincaseae</taxon>
        <taxon>Cucumis</taxon>
    </lineage>
</organism>